<dbReference type="InterPro" id="IPR036259">
    <property type="entry name" value="MFS_trans_sf"/>
</dbReference>
<feature type="transmembrane region" description="Helical" evidence="5">
    <location>
        <begin position="32"/>
        <end position="53"/>
    </location>
</feature>
<dbReference type="GO" id="GO:0016020">
    <property type="term" value="C:membrane"/>
    <property type="evidence" value="ECO:0007669"/>
    <property type="project" value="UniProtKB-SubCell"/>
</dbReference>
<feature type="transmembrane region" description="Helical" evidence="5">
    <location>
        <begin position="101"/>
        <end position="121"/>
    </location>
</feature>
<dbReference type="PANTHER" id="PTHR42718">
    <property type="entry name" value="MAJOR FACILITATOR SUPERFAMILY MULTIDRUG TRANSPORTER MFSC"/>
    <property type="match status" value="1"/>
</dbReference>
<organism evidence="7 8">
    <name type="scientific">Paralcaligenes ureilyticus</name>
    <dbReference type="NCBI Taxonomy" id="627131"/>
    <lineage>
        <taxon>Bacteria</taxon>
        <taxon>Pseudomonadati</taxon>
        <taxon>Pseudomonadota</taxon>
        <taxon>Betaproteobacteria</taxon>
        <taxon>Burkholderiales</taxon>
        <taxon>Alcaligenaceae</taxon>
        <taxon>Paralcaligenes</taxon>
    </lineage>
</organism>
<reference evidence="7 8" key="1">
    <citation type="submission" date="2019-03" db="EMBL/GenBank/DDBJ databases">
        <title>Genomic Encyclopedia of Type Strains, Phase IV (KMG-IV): sequencing the most valuable type-strain genomes for metagenomic binning, comparative biology and taxonomic classification.</title>
        <authorList>
            <person name="Goeker M."/>
        </authorList>
    </citation>
    <scope>NUCLEOTIDE SEQUENCE [LARGE SCALE GENOMIC DNA]</scope>
    <source>
        <strain evidence="7 8">DSM 24591</strain>
    </source>
</reference>
<feature type="transmembrane region" description="Helical" evidence="5">
    <location>
        <begin position="247"/>
        <end position="269"/>
    </location>
</feature>
<dbReference type="InterPro" id="IPR011701">
    <property type="entry name" value="MFS"/>
</dbReference>
<keyword evidence="8" id="KW-1185">Reference proteome</keyword>
<feature type="transmembrane region" description="Helical" evidence="5">
    <location>
        <begin position="426"/>
        <end position="443"/>
    </location>
</feature>
<dbReference type="InterPro" id="IPR020846">
    <property type="entry name" value="MFS_dom"/>
</dbReference>
<dbReference type="Pfam" id="PF07690">
    <property type="entry name" value="MFS_1"/>
    <property type="match status" value="1"/>
</dbReference>
<dbReference type="SUPFAM" id="SSF103473">
    <property type="entry name" value="MFS general substrate transporter"/>
    <property type="match status" value="1"/>
</dbReference>
<keyword evidence="4 5" id="KW-0472">Membrane</keyword>
<proteinExistence type="predicted"/>
<dbReference type="GO" id="GO:0022857">
    <property type="term" value="F:transmembrane transporter activity"/>
    <property type="evidence" value="ECO:0007669"/>
    <property type="project" value="InterPro"/>
</dbReference>
<feature type="domain" description="Major facilitator superfamily (MFS) profile" evidence="6">
    <location>
        <begin position="36"/>
        <end position="471"/>
    </location>
</feature>
<dbReference type="CDD" id="cd17321">
    <property type="entry name" value="MFS_MMR_MDR_like"/>
    <property type="match status" value="1"/>
</dbReference>
<feature type="transmembrane region" description="Helical" evidence="5">
    <location>
        <begin position="449"/>
        <end position="467"/>
    </location>
</feature>
<evidence type="ECO:0000256" key="5">
    <source>
        <dbReference type="SAM" id="Phobius"/>
    </source>
</evidence>
<feature type="transmembrane region" description="Helical" evidence="5">
    <location>
        <begin position="290"/>
        <end position="310"/>
    </location>
</feature>
<feature type="transmembrane region" description="Helical" evidence="5">
    <location>
        <begin position="322"/>
        <end position="342"/>
    </location>
</feature>
<feature type="transmembrane region" description="Helical" evidence="5">
    <location>
        <begin position="161"/>
        <end position="187"/>
    </location>
</feature>
<dbReference type="Gene3D" id="1.20.1250.20">
    <property type="entry name" value="MFS general substrate transporter like domains"/>
    <property type="match status" value="1"/>
</dbReference>
<evidence type="ECO:0000259" key="6">
    <source>
        <dbReference type="PROSITE" id="PS50850"/>
    </source>
</evidence>
<evidence type="ECO:0000256" key="1">
    <source>
        <dbReference type="ARBA" id="ARBA00004141"/>
    </source>
</evidence>
<keyword evidence="3 5" id="KW-1133">Transmembrane helix</keyword>
<gene>
    <name evidence="7" type="ORF">EDC26_10877</name>
</gene>
<dbReference type="AlphaFoldDB" id="A0A4R3LZY2"/>
<feature type="transmembrane region" description="Helical" evidence="5">
    <location>
        <begin position="127"/>
        <end position="149"/>
    </location>
</feature>
<dbReference type="PROSITE" id="PS50850">
    <property type="entry name" value="MFS"/>
    <property type="match status" value="1"/>
</dbReference>
<evidence type="ECO:0000313" key="8">
    <source>
        <dbReference type="Proteomes" id="UP000295525"/>
    </source>
</evidence>
<feature type="transmembrane region" description="Helical" evidence="5">
    <location>
        <begin position="65"/>
        <end position="89"/>
    </location>
</feature>
<sequence length="478" mass="50110">MPFQEMNMTTTTCPNECATNPPRLANVTSPSYNAWPLIAVALGFVMAMLDVTVVNVASTHIQNGLAIGLSGLVWVIDGYTLSFAALLLACGALANRYGARAIYLCGLVVFIVASALCGLAPSGATLIAARLLQGVGAALFMPASLSLMTQSYADANVRIKVLSIWSAIISIAVVLGPVVGGAVIAIIGWRGIFWLNVPIGIVGITLTFRHIAVSPRQAQALNPLGHVYAMIGLAGIAFAMIENSTFGWTSAPILGAMALGFAGIVAFVARERYSTTPIMPRDLFHDAQFAAANGIGFFINLAAFGQLFLISLYLQQVGGMDAWHTGMNLLPLMSTFTVGNLVSGRLSTRWGTRLPMLGGLIVAAALSSSIALWSHDLPYIVLAAAIVVINLGVGIAIPAMTVTVMQVAGQNHANIAAASLNANRQIGALIGVAIMGVVLHQIADWHSVLPVAFGILAFGYLAAGFLVQRFIRTVDEQP</sequence>
<feature type="transmembrane region" description="Helical" evidence="5">
    <location>
        <begin position="224"/>
        <end position="241"/>
    </location>
</feature>
<feature type="transmembrane region" description="Helical" evidence="5">
    <location>
        <begin position="379"/>
        <end position="405"/>
    </location>
</feature>
<dbReference type="PANTHER" id="PTHR42718:SF40">
    <property type="entry name" value="METHYLENOMYCIN A RESISTANCE PROTEIN"/>
    <property type="match status" value="1"/>
</dbReference>
<keyword evidence="2 5" id="KW-0812">Transmembrane</keyword>
<name>A0A4R3LZY2_9BURK</name>
<dbReference type="Proteomes" id="UP000295525">
    <property type="component" value="Unassembled WGS sequence"/>
</dbReference>
<protein>
    <submittedName>
        <fullName evidence="7">DHA2 family methylenomycin A resistance protein-like MFS transporter</fullName>
    </submittedName>
</protein>
<evidence type="ECO:0000256" key="3">
    <source>
        <dbReference type="ARBA" id="ARBA00022989"/>
    </source>
</evidence>
<comment type="caution">
    <text evidence="7">The sequence shown here is derived from an EMBL/GenBank/DDBJ whole genome shotgun (WGS) entry which is preliminary data.</text>
</comment>
<evidence type="ECO:0000256" key="4">
    <source>
        <dbReference type="ARBA" id="ARBA00023136"/>
    </source>
</evidence>
<feature type="transmembrane region" description="Helical" evidence="5">
    <location>
        <begin position="193"/>
        <end position="212"/>
    </location>
</feature>
<dbReference type="Gene3D" id="1.20.1720.10">
    <property type="entry name" value="Multidrug resistance protein D"/>
    <property type="match status" value="1"/>
</dbReference>
<dbReference type="EMBL" id="SMAJ01000008">
    <property type="protein sequence ID" value="TCT06341.1"/>
    <property type="molecule type" value="Genomic_DNA"/>
</dbReference>
<accession>A0A4R3LZY2</accession>
<comment type="subcellular location">
    <subcellularLocation>
        <location evidence="1">Membrane</location>
        <topology evidence="1">Multi-pass membrane protein</topology>
    </subcellularLocation>
</comment>
<evidence type="ECO:0000256" key="2">
    <source>
        <dbReference type="ARBA" id="ARBA00022692"/>
    </source>
</evidence>
<feature type="transmembrane region" description="Helical" evidence="5">
    <location>
        <begin position="354"/>
        <end position="373"/>
    </location>
</feature>
<evidence type="ECO:0000313" key="7">
    <source>
        <dbReference type="EMBL" id="TCT06341.1"/>
    </source>
</evidence>